<gene>
    <name evidence="2" type="ORF">HT134_39360</name>
</gene>
<dbReference type="AlphaFoldDB" id="A0A7Y6MGJ9"/>
<evidence type="ECO:0000313" key="3">
    <source>
        <dbReference type="Proteomes" id="UP000546126"/>
    </source>
</evidence>
<evidence type="ECO:0000313" key="2">
    <source>
        <dbReference type="EMBL" id="NUW46130.1"/>
    </source>
</evidence>
<comment type="caution">
    <text evidence="2">The sequence shown here is derived from an EMBL/GenBank/DDBJ whole genome shotgun (WGS) entry which is preliminary data.</text>
</comment>
<evidence type="ECO:0000256" key="1">
    <source>
        <dbReference type="SAM" id="Phobius"/>
    </source>
</evidence>
<organism evidence="2 3">
    <name type="scientific">Nonomuraea rhodomycinica</name>
    <dbReference type="NCBI Taxonomy" id="1712872"/>
    <lineage>
        <taxon>Bacteria</taxon>
        <taxon>Bacillati</taxon>
        <taxon>Actinomycetota</taxon>
        <taxon>Actinomycetes</taxon>
        <taxon>Streptosporangiales</taxon>
        <taxon>Streptosporangiaceae</taxon>
        <taxon>Nonomuraea</taxon>
    </lineage>
</organism>
<keyword evidence="1" id="KW-1133">Transmembrane helix</keyword>
<accession>A0A7Y6MGJ9</accession>
<reference evidence="2 3" key="1">
    <citation type="submission" date="2020-06" db="EMBL/GenBank/DDBJ databases">
        <authorList>
            <person name="Chanama M."/>
        </authorList>
    </citation>
    <scope>NUCLEOTIDE SEQUENCE [LARGE SCALE GENOMIC DNA]</scope>
    <source>
        <strain evidence="2 3">TBRC6557</strain>
    </source>
</reference>
<protein>
    <submittedName>
        <fullName evidence="2">Uncharacterized protein</fullName>
    </submittedName>
</protein>
<keyword evidence="3" id="KW-1185">Reference proteome</keyword>
<keyword evidence="1" id="KW-0472">Membrane</keyword>
<dbReference type="RefSeq" id="WP_175605580.1">
    <property type="nucleotide sequence ID" value="NZ_JABWGO010000014.1"/>
</dbReference>
<feature type="transmembrane region" description="Helical" evidence="1">
    <location>
        <begin position="81"/>
        <end position="101"/>
    </location>
</feature>
<keyword evidence="1" id="KW-0812">Transmembrane</keyword>
<name>A0A7Y6MGJ9_9ACTN</name>
<proteinExistence type="predicted"/>
<dbReference type="Proteomes" id="UP000546126">
    <property type="component" value="Unassembled WGS sequence"/>
</dbReference>
<dbReference type="EMBL" id="JABWGO010000014">
    <property type="protein sequence ID" value="NUW46130.1"/>
    <property type="molecule type" value="Genomic_DNA"/>
</dbReference>
<sequence>MLTWSLPDSADDPMAWPYYESHGPVPYGRSLFALALGVALGAHPRPDRDRLPGDPTPSLTMKEITMAHNPKFIRRRLGTTVLVVVAVLVAAILLAGVIALLG</sequence>